<protein>
    <submittedName>
        <fullName evidence="1">Uncharacterized protein</fullName>
    </submittedName>
</protein>
<name>A0A1V3SWD2_9BACT</name>
<comment type="caution">
    <text evidence="1">The sequence shown here is derived from an EMBL/GenBank/DDBJ whole genome shotgun (WGS) entry which is preliminary data.</text>
</comment>
<dbReference type="EMBL" id="MPOJ01000009">
    <property type="protein sequence ID" value="OOH73339.1"/>
    <property type="molecule type" value="Genomic_DNA"/>
</dbReference>
<evidence type="ECO:0000313" key="2">
    <source>
        <dbReference type="Proteomes" id="UP000188586"/>
    </source>
</evidence>
<reference evidence="1 2" key="1">
    <citation type="submission" date="2016-11" db="EMBL/GenBank/DDBJ databases">
        <title>Comparative genomics of co-occurring bacteria in distinct bioleaching systems unravels niche-specific adaptation.</title>
        <authorList>
            <person name="Zhang X."/>
            <person name="Liu X."/>
            <person name="Yin H."/>
        </authorList>
    </citation>
    <scope>NUCLEOTIDE SEQUENCE [LARGE SCALE GENOMIC DNA]</scope>
    <source>
        <strain evidence="1 2">DX</strain>
    </source>
</reference>
<dbReference type="AlphaFoldDB" id="A0A1V3SWD2"/>
<evidence type="ECO:0000313" key="1">
    <source>
        <dbReference type="EMBL" id="OOH73339.1"/>
    </source>
</evidence>
<proteinExistence type="predicted"/>
<organism evidence="1 2">
    <name type="scientific">Leptospirillum ferriphilum</name>
    <dbReference type="NCBI Taxonomy" id="178606"/>
    <lineage>
        <taxon>Bacteria</taxon>
        <taxon>Pseudomonadati</taxon>
        <taxon>Nitrospirota</taxon>
        <taxon>Nitrospiria</taxon>
        <taxon>Nitrospirales</taxon>
        <taxon>Nitrospiraceae</taxon>
        <taxon>Leptospirillum</taxon>
    </lineage>
</organism>
<accession>A0A1V3SWD2</accession>
<gene>
    <name evidence="1" type="ORF">BOX24_04585</name>
</gene>
<sequence>MSILVLPFLGRAFLIMMRRNVKKISFTFPCFEREGLDWRKKTVSFVQGFLSCSESYHWIFVL</sequence>
<dbReference type="Proteomes" id="UP000188586">
    <property type="component" value="Unassembled WGS sequence"/>
</dbReference>